<gene>
    <name evidence="2" type="ORF">Gohar_013812</name>
</gene>
<dbReference type="Proteomes" id="UP000593560">
    <property type="component" value="Unassembled WGS sequence"/>
</dbReference>
<comment type="caution">
    <text evidence="2">The sequence shown here is derived from an EMBL/GenBank/DDBJ whole genome shotgun (WGS) entry which is preliminary data.</text>
</comment>
<dbReference type="OrthoDB" id="10537423at2759"/>
<accession>A0A7J9H1I6</accession>
<evidence type="ECO:0000313" key="3">
    <source>
        <dbReference type="Proteomes" id="UP000593560"/>
    </source>
</evidence>
<evidence type="ECO:0000256" key="1">
    <source>
        <dbReference type="SAM" id="MobiDB-lite"/>
    </source>
</evidence>
<sequence length="185" mass="20599">KLVGKGPIGSRREIAITGVEVEDDFDFVEGDITRSIVNGIPLIDFSERVMINGILQRVEYEYFSTICFSCELYEHVKEICSNMEPCPRENSGVPPVGGESLTVDTVMVNDDRVKETCAYKPWMLFERKLRLPLGEKGKGVKSEDSSKASIKGKGVTDGDRIQKKGDTRGLKAVEKQLEVEDVISH</sequence>
<feature type="compositionally biased region" description="Basic and acidic residues" evidence="1">
    <location>
        <begin position="136"/>
        <end position="146"/>
    </location>
</feature>
<organism evidence="2 3">
    <name type="scientific">Gossypium harknessii</name>
    <dbReference type="NCBI Taxonomy" id="34285"/>
    <lineage>
        <taxon>Eukaryota</taxon>
        <taxon>Viridiplantae</taxon>
        <taxon>Streptophyta</taxon>
        <taxon>Embryophyta</taxon>
        <taxon>Tracheophyta</taxon>
        <taxon>Spermatophyta</taxon>
        <taxon>Magnoliopsida</taxon>
        <taxon>eudicotyledons</taxon>
        <taxon>Gunneridae</taxon>
        <taxon>Pentapetalae</taxon>
        <taxon>rosids</taxon>
        <taxon>malvids</taxon>
        <taxon>Malvales</taxon>
        <taxon>Malvaceae</taxon>
        <taxon>Malvoideae</taxon>
        <taxon>Gossypium</taxon>
    </lineage>
</organism>
<evidence type="ECO:0000313" key="2">
    <source>
        <dbReference type="EMBL" id="MBA0803622.1"/>
    </source>
</evidence>
<reference evidence="2 3" key="1">
    <citation type="journal article" date="2019" name="Genome Biol. Evol.">
        <title>Insights into the evolution of the New World diploid cottons (Gossypium, subgenus Houzingenia) based on genome sequencing.</title>
        <authorList>
            <person name="Grover C.E."/>
            <person name="Arick M.A. 2nd"/>
            <person name="Thrash A."/>
            <person name="Conover J.L."/>
            <person name="Sanders W.S."/>
            <person name="Peterson D.G."/>
            <person name="Frelichowski J.E."/>
            <person name="Scheffler J.A."/>
            <person name="Scheffler B.E."/>
            <person name="Wendel J.F."/>
        </authorList>
    </citation>
    <scope>NUCLEOTIDE SEQUENCE [LARGE SCALE GENOMIC DNA]</scope>
    <source>
        <strain evidence="2">0</strain>
        <tissue evidence="2">Leaf</tissue>
    </source>
</reference>
<keyword evidence="3" id="KW-1185">Reference proteome</keyword>
<feature type="compositionally biased region" description="Basic and acidic residues" evidence="1">
    <location>
        <begin position="154"/>
        <end position="170"/>
    </location>
</feature>
<name>A0A7J9H1I6_9ROSI</name>
<dbReference type="EMBL" id="JABFAD010000007">
    <property type="protein sequence ID" value="MBA0803622.1"/>
    <property type="molecule type" value="Genomic_DNA"/>
</dbReference>
<protein>
    <recommendedName>
        <fullName evidence="4">Zinc knuckle CX2CX4HX4C domain-containing protein</fullName>
    </recommendedName>
</protein>
<dbReference type="AlphaFoldDB" id="A0A7J9H1I6"/>
<evidence type="ECO:0008006" key="4">
    <source>
        <dbReference type="Google" id="ProtNLM"/>
    </source>
</evidence>
<proteinExistence type="predicted"/>
<feature type="non-terminal residue" evidence="2">
    <location>
        <position position="1"/>
    </location>
</feature>
<feature type="region of interest" description="Disordered" evidence="1">
    <location>
        <begin position="136"/>
        <end position="170"/>
    </location>
</feature>